<gene>
    <name evidence="2" type="ORF">Dsin_014437</name>
</gene>
<comment type="caution">
    <text evidence="2">The sequence shown here is derived from an EMBL/GenBank/DDBJ whole genome shotgun (WGS) entry which is preliminary data.</text>
</comment>
<evidence type="ECO:0000313" key="2">
    <source>
        <dbReference type="EMBL" id="KAK3220467.1"/>
    </source>
</evidence>
<reference evidence="2" key="1">
    <citation type="journal article" date="2023" name="Plant J.">
        <title>Genome sequences and population genomics provide insights into the demographic history, inbreeding, and mutation load of two 'living fossil' tree species of Dipteronia.</title>
        <authorList>
            <person name="Feng Y."/>
            <person name="Comes H.P."/>
            <person name="Chen J."/>
            <person name="Zhu S."/>
            <person name="Lu R."/>
            <person name="Zhang X."/>
            <person name="Li P."/>
            <person name="Qiu J."/>
            <person name="Olsen K.M."/>
            <person name="Qiu Y."/>
        </authorList>
    </citation>
    <scope>NUCLEOTIDE SEQUENCE</scope>
    <source>
        <strain evidence="2">NBL</strain>
    </source>
</reference>
<accession>A0AAE0AN15</accession>
<organism evidence="2 3">
    <name type="scientific">Dipteronia sinensis</name>
    <dbReference type="NCBI Taxonomy" id="43782"/>
    <lineage>
        <taxon>Eukaryota</taxon>
        <taxon>Viridiplantae</taxon>
        <taxon>Streptophyta</taxon>
        <taxon>Embryophyta</taxon>
        <taxon>Tracheophyta</taxon>
        <taxon>Spermatophyta</taxon>
        <taxon>Magnoliopsida</taxon>
        <taxon>eudicotyledons</taxon>
        <taxon>Gunneridae</taxon>
        <taxon>Pentapetalae</taxon>
        <taxon>rosids</taxon>
        <taxon>malvids</taxon>
        <taxon>Sapindales</taxon>
        <taxon>Sapindaceae</taxon>
        <taxon>Hippocastanoideae</taxon>
        <taxon>Acereae</taxon>
        <taxon>Dipteronia</taxon>
    </lineage>
</organism>
<dbReference type="PANTHER" id="PTHR33193">
    <property type="entry name" value="DOMAIN PROTEIN, PUTATIVE (DUF3511)-RELATED"/>
    <property type="match status" value="1"/>
</dbReference>
<dbReference type="Pfam" id="PF12023">
    <property type="entry name" value="DUF3511"/>
    <property type="match status" value="1"/>
</dbReference>
<evidence type="ECO:0000256" key="1">
    <source>
        <dbReference type="SAM" id="MobiDB-lite"/>
    </source>
</evidence>
<dbReference type="Proteomes" id="UP001281410">
    <property type="component" value="Unassembled WGS sequence"/>
</dbReference>
<evidence type="ECO:0008006" key="4">
    <source>
        <dbReference type="Google" id="ProtNLM"/>
    </source>
</evidence>
<dbReference type="PANTHER" id="PTHR33193:SF43">
    <property type="entry name" value="TRANSMEMBRANE PROTEIN DDB_G0273707_DDB_G0273361-LIKE"/>
    <property type="match status" value="1"/>
</dbReference>
<name>A0AAE0AN15_9ROSI</name>
<sequence length="130" mass="14870">MEDFRSKSCKVEAFNGGKAPRSMQDLRCYSASNYYNNNYQVGGDHHHHQNNNNSKEIIKMKKSKSNNLGKISSFGKSTSTKSWSFNDPELQRKSRVASYKVYAVEGKMKGSLRKSFKWIKNTCTQMINGL</sequence>
<feature type="region of interest" description="Disordered" evidence="1">
    <location>
        <begin position="40"/>
        <end position="94"/>
    </location>
</feature>
<dbReference type="EMBL" id="JANJYJ010000004">
    <property type="protein sequence ID" value="KAK3220467.1"/>
    <property type="molecule type" value="Genomic_DNA"/>
</dbReference>
<proteinExistence type="predicted"/>
<dbReference type="AlphaFoldDB" id="A0AAE0AN15"/>
<dbReference type="InterPro" id="IPR021899">
    <property type="entry name" value="DUF3511"/>
</dbReference>
<keyword evidence="3" id="KW-1185">Reference proteome</keyword>
<protein>
    <recommendedName>
        <fullName evidence="4">DUF3511 domain protein</fullName>
    </recommendedName>
</protein>
<evidence type="ECO:0000313" key="3">
    <source>
        <dbReference type="Proteomes" id="UP001281410"/>
    </source>
</evidence>
<feature type="compositionally biased region" description="Polar residues" evidence="1">
    <location>
        <begin position="68"/>
        <end position="85"/>
    </location>
</feature>